<name>W5NEQ4_LEPOC</name>
<evidence type="ECO:0000256" key="4">
    <source>
        <dbReference type="ARBA" id="ARBA00022723"/>
    </source>
</evidence>
<dbReference type="FunFam" id="3.30.160.60:FF:002343">
    <property type="entry name" value="Zinc finger protein 33A"/>
    <property type="match status" value="1"/>
</dbReference>
<keyword evidence="16" id="KW-1185">Reference proteome</keyword>
<feature type="region of interest" description="Disordered" evidence="13">
    <location>
        <begin position="375"/>
        <end position="401"/>
    </location>
</feature>
<dbReference type="EMBL" id="AHAT01031373">
    <property type="status" value="NOT_ANNOTATED_CDS"/>
    <property type="molecule type" value="Genomic_DNA"/>
</dbReference>
<dbReference type="SMART" id="SM00355">
    <property type="entry name" value="ZnF_C2H2"/>
    <property type="match status" value="5"/>
</dbReference>
<accession>W5NEQ4</accession>
<dbReference type="InterPro" id="IPR036236">
    <property type="entry name" value="Znf_C2H2_sf"/>
</dbReference>
<dbReference type="GO" id="GO:0008270">
    <property type="term" value="F:zinc ion binding"/>
    <property type="evidence" value="ECO:0007669"/>
    <property type="project" value="UniProtKB-KW"/>
</dbReference>
<feature type="compositionally biased region" description="Polar residues" evidence="13">
    <location>
        <begin position="128"/>
        <end position="138"/>
    </location>
</feature>
<dbReference type="GeneTree" id="ENSGT01150000286952"/>
<feature type="compositionally biased region" description="Basic and acidic residues" evidence="13">
    <location>
        <begin position="172"/>
        <end position="192"/>
    </location>
</feature>
<dbReference type="KEGG" id="loc:102686593"/>
<keyword evidence="5" id="KW-0677">Repeat</keyword>
<dbReference type="Gene3D" id="3.30.160.60">
    <property type="entry name" value="Classic Zinc Finger"/>
    <property type="match status" value="5"/>
</dbReference>
<evidence type="ECO:0000313" key="15">
    <source>
        <dbReference type="Ensembl" id="ENSLOCP00000019113.1"/>
    </source>
</evidence>
<evidence type="ECO:0000256" key="1">
    <source>
        <dbReference type="ARBA" id="ARBA00003767"/>
    </source>
</evidence>
<reference evidence="15" key="2">
    <citation type="submission" date="2025-08" db="UniProtKB">
        <authorList>
            <consortium name="Ensembl"/>
        </authorList>
    </citation>
    <scope>IDENTIFICATION</scope>
</reference>
<evidence type="ECO:0000256" key="13">
    <source>
        <dbReference type="SAM" id="MobiDB-lite"/>
    </source>
</evidence>
<sequence length="672" mass="73018">MNCPASEMGEIITSQRSDSFPSPVQNKDQDVIRADALLKAIMSELIDSKFAVFQVKMDENGKEMANLRLRVEIAESELSALRGYILTSADKAAALRVPSSSRSRVGSPKRDLRTRRVLSAKSLAGKVASSTPAPQTGDSPPRATPNCQTEALWENHTPTCRGENRGIPAPRLETEKGLHAQEDTSREAAPKQEKKWIPFAKGNTFPQITRVQGNGDQGHRERCGEDQELVPCSVKEEDAEMDLNIIQVPVLESGSESGDELGVSQPVCEGDASPLDSAFFLGNGTAAGAMIPRKQQMGSPTAGCPRNSGVSQGDPRLDCVSGCDEMGRLVRELSCQDPMTQEGGPISLPAADGGAKVETEHCLEVPIKEALSDQHEQNLPPETGSSPHPVPAPFSRQPSPSASVPWNYGLQPYQPVPNVSALSLLPSMILPSGKYSGAGAGSQQPAEPTQCQADGGGNAGTTGMLRNLQHMYAGESFWRQDLNPSQHCNKPWTPGVAGASGEAYLCTECGRTFNLLGNLKAHQRLHAGDGRRRDLSAEDLDEHGNAQKPAYRCTECGRGFGHYRSLQRHWKTHTGERPYHCGECGKDFHLLESLKAHQRIHTGERPHVCAECGKRFSEVQNLRVHMRIHSGETPYPCAQCGKSFRQFQHLKRHRLVHAKPPLPLGARVGVHE</sequence>
<dbReference type="SUPFAM" id="SSF57667">
    <property type="entry name" value="beta-beta-alpha zinc fingers"/>
    <property type="match status" value="3"/>
</dbReference>
<evidence type="ECO:0000256" key="5">
    <source>
        <dbReference type="ARBA" id="ARBA00022737"/>
    </source>
</evidence>
<protein>
    <submittedName>
        <fullName evidence="15">Zinc finger protein 555-like</fullName>
    </submittedName>
</protein>
<keyword evidence="10" id="KW-0804">Transcription</keyword>
<feature type="domain" description="C2H2-type" evidence="14">
    <location>
        <begin position="579"/>
        <end position="606"/>
    </location>
</feature>
<dbReference type="InterPro" id="IPR013087">
    <property type="entry name" value="Znf_C2H2_type"/>
</dbReference>
<feature type="region of interest" description="Disordered" evidence="13">
    <location>
        <begin position="120"/>
        <end position="192"/>
    </location>
</feature>
<evidence type="ECO:0000259" key="14">
    <source>
        <dbReference type="PROSITE" id="PS50157"/>
    </source>
</evidence>
<evidence type="ECO:0000256" key="11">
    <source>
        <dbReference type="ARBA" id="ARBA00023242"/>
    </source>
</evidence>
<dbReference type="HOGENOM" id="CLU_408788_0_0_1"/>
<dbReference type="Proteomes" id="UP000018468">
    <property type="component" value="Linkage group LG1"/>
</dbReference>
<evidence type="ECO:0000256" key="12">
    <source>
        <dbReference type="PROSITE-ProRule" id="PRU00042"/>
    </source>
</evidence>
<feature type="domain" description="C2H2-type" evidence="14">
    <location>
        <begin position="607"/>
        <end position="634"/>
    </location>
</feature>
<reference evidence="15" key="3">
    <citation type="submission" date="2025-09" db="UniProtKB">
        <authorList>
            <consortium name="Ensembl"/>
        </authorList>
    </citation>
    <scope>IDENTIFICATION</scope>
</reference>
<dbReference type="OrthoDB" id="9036823at2759"/>
<evidence type="ECO:0000256" key="10">
    <source>
        <dbReference type="ARBA" id="ARBA00023163"/>
    </source>
</evidence>
<keyword evidence="4" id="KW-0479">Metal-binding</keyword>
<feature type="domain" description="C2H2-type" evidence="14">
    <location>
        <begin position="504"/>
        <end position="531"/>
    </location>
</feature>
<dbReference type="GO" id="GO:0005634">
    <property type="term" value="C:nucleus"/>
    <property type="evidence" value="ECO:0000318"/>
    <property type="project" value="GO_Central"/>
</dbReference>
<keyword evidence="7" id="KW-0862">Zinc</keyword>
<evidence type="ECO:0000256" key="8">
    <source>
        <dbReference type="ARBA" id="ARBA00023015"/>
    </source>
</evidence>
<organism evidence="15 16">
    <name type="scientific">Lepisosteus oculatus</name>
    <name type="common">Spotted gar</name>
    <dbReference type="NCBI Taxonomy" id="7918"/>
    <lineage>
        <taxon>Eukaryota</taxon>
        <taxon>Metazoa</taxon>
        <taxon>Chordata</taxon>
        <taxon>Craniata</taxon>
        <taxon>Vertebrata</taxon>
        <taxon>Euteleostomi</taxon>
        <taxon>Actinopterygii</taxon>
        <taxon>Neopterygii</taxon>
        <taxon>Holostei</taxon>
        <taxon>Semionotiformes</taxon>
        <taxon>Lepisosteidae</taxon>
        <taxon>Lepisosteus</taxon>
    </lineage>
</organism>
<dbReference type="FunFam" id="3.30.160.60:FF:000060">
    <property type="entry name" value="zinc finger protein 436"/>
    <property type="match status" value="1"/>
</dbReference>
<keyword evidence="9" id="KW-0238">DNA-binding</keyword>
<dbReference type="GeneID" id="102686593"/>
<evidence type="ECO:0000256" key="7">
    <source>
        <dbReference type="ARBA" id="ARBA00022833"/>
    </source>
</evidence>
<keyword evidence="6 12" id="KW-0863">Zinc-finger</keyword>
<dbReference type="GO" id="GO:0006357">
    <property type="term" value="P:regulation of transcription by RNA polymerase II"/>
    <property type="evidence" value="ECO:0000318"/>
    <property type="project" value="GO_Central"/>
</dbReference>
<feature type="region of interest" description="Disordered" evidence="13">
    <location>
        <begin position="1"/>
        <end position="26"/>
    </location>
</feature>
<reference evidence="16" key="1">
    <citation type="submission" date="2011-12" db="EMBL/GenBank/DDBJ databases">
        <title>The Draft Genome of Lepisosteus oculatus.</title>
        <authorList>
            <consortium name="The Broad Institute Genome Assembly &amp; Analysis Group"/>
            <consortium name="Computational R&amp;D Group"/>
            <consortium name="and Sequencing Platform"/>
            <person name="Di Palma F."/>
            <person name="Alfoldi J."/>
            <person name="Johnson J."/>
            <person name="Berlin A."/>
            <person name="Gnerre S."/>
            <person name="Jaffe D."/>
            <person name="MacCallum I."/>
            <person name="Young S."/>
            <person name="Walker B.J."/>
            <person name="Lander E.S."/>
            <person name="Lindblad-Toh K."/>
        </authorList>
    </citation>
    <scope>NUCLEOTIDE SEQUENCE [LARGE SCALE GENOMIC DNA]</scope>
</reference>
<comment type="similarity">
    <text evidence="3">Belongs to the krueppel C2H2-type zinc-finger protein family.</text>
</comment>
<dbReference type="Pfam" id="PF00096">
    <property type="entry name" value="zf-C2H2"/>
    <property type="match status" value="5"/>
</dbReference>
<dbReference type="eggNOG" id="KOG1721">
    <property type="taxonomic scope" value="Eukaryota"/>
</dbReference>
<dbReference type="PROSITE" id="PS50157">
    <property type="entry name" value="ZINC_FINGER_C2H2_2"/>
    <property type="match status" value="5"/>
</dbReference>
<evidence type="ECO:0000256" key="3">
    <source>
        <dbReference type="ARBA" id="ARBA00006991"/>
    </source>
</evidence>
<evidence type="ECO:0000256" key="2">
    <source>
        <dbReference type="ARBA" id="ARBA00004123"/>
    </source>
</evidence>
<comment type="function">
    <text evidence="1">May be involved in transcriptional regulation.</text>
</comment>
<dbReference type="Bgee" id="ENSLOCG00000015529">
    <property type="expression patterns" value="Expressed in brain and 13 other cell types or tissues"/>
</dbReference>
<keyword evidence="11" id="KW-0539">Nucleus</keyword>
<keyword evidence="8" id="KW-0805">Transcription regulation</keyword>
<dbReference type="FunFam" id="3.30.160.60:FF:000446">
    <property type="entry name" value="Zinc finger protein"/>
    <property type="match status" value="1"/>
</dbReference>
<evidence type="ECO:0000256" key="6">
    <source>
        <dbReference type="ARBA" id="ARBA00022771"/>
    </source>
</evidence>
<dbReference type="InParanoid" id="W5NEQ4"/>
<dbReference type="GO" id="GO:0001228">
    <property type="term" value="F:DNA-binding transcription activator activity, RNA polymerase II-specific"/>
    <property type="evidence" value="ECO:0000318"/>
    <property type="project" value="GO_Central"/>
</dbReference>
<evidence type="ECO:0000313" key="16">
    <source>
        <dbReference type="Proteomes" id="UP000018468"/>
    </source>
</evidence>
<dbReference type="AlphaFoldDB" id="W5NEQ4"/>
<dbReference type="PROSITE" id="PS00028">
    <property type="entry name" value="ZINC_FINGER_C2H2_1"/>
    <property type="match status" value="5"/>
</dbReference>
<dbReference type="PANTHER" id="PTHR24381">
    <property type="entry name" value="ZINC FINGER PROTEIN"/>
    <property type="match status" value="1"/>
</dbReference>
<dbReference type="Ensembl" id="ENSLOCT00000019145.1">
    <property type="protein sequence ID" value="ENSLOCP00000019113.1"/>
    <property type="gene ID" value="ENSLOCG00000015529.1"/>
</dbReference>
<evidence type="ECO:0000256" key="9">
    <source>
        <dbReference type="ARBA" id="ARBA00023125"/>
    </source>
</evidence>
<proteinExistence type="inferred from homology"/>
<dbReference type="STRING" id="7918.ENSLOCP00000019113"/>
<feature type="domain" description="C2H2-type" evidence="14">
    <location>
        <begin position="635"/>
        <end position="662"/>
    </location>
</feature>
<feature type="domain" description="C2H2-type" evidence="14">
    <location>
        <begin position="551"/>
        <end position="578"/>
    </location>
</feature>
<comment type="subcellular location">
    <subcellularLocation>
        <location evidence="2">Nucleus</location>
    </subcellularLocation>
</comment>
<dbReference type="PANTHER" id="PTHR24381:SF390">
    <property type="entry name" value="ZINC FINGER PROTEIN 37 HOMOLOG"/>
    <property type="match status" value="1"/>
</dbReference>
<feature type="compositionally biased region" description="Polar residues" evidence="13">
    <location>
        <begin position="12"/>
        <end position="26"/>
    </location>
</feature>
<dbReference type="GO" id="GO:0000978">
    <property type="term" value="F:RNA polymerase II cis-regulatory region sequence-specific DNA binding"/>
    <property type="evidence" value="ECO:0000318"/>
    <property type="project" value="GO_Central"/>
</dbReference>
<dbReference type="FunFam" id="3.30.160.60:FF:001344">
    <property type="entry name" value="Zinc finger protein 16 like"/>
    <property type="match status" value="2"/>
</dbReference>